<sequence length="69" mass="7716">MADEDVPFEVALAAGDLRLVLVNGEDRDYLREEQRSSAIGIPCEKVRESGFLKDNFSQRWGSGLDSIRS</sequence>
<accession>A0A0E0MWH3</accession>
<reference evidence="2" key="1">
    <citation type="submission" date="2013-06" db="EMBL/GenBank/DDBJ databases">
        <authorList>
            <person name="Zhao Q."/>
        </authorList>
    </citation>
    <scope>NUCLEOTIDE SEQUENCE</scope>
    <source>
        <strain evidence="2">cv. W1943</strain>
    </source>
</reference>
<proteinExistence type="predicted"/>
<evidence type="ECO:0000313" key="2">
    <source>
        <dbReference type="Proteomes" id="UP000008022"/>
    </source>
</evidence>
<protein>
    <submittedName>
        <fullName evidence="1">Uncharacterized protein</fullName>
    </submittedName>
</protein>
<dbReference type="HOGENOM" id="CLU_2780299_0_0_1"/>
<organism evidence="1 2">
    <name type="scientific">Oryza rufipogon</name>
    <name type="common">Brownbeard rice</name>
    <name type="synonym">Asian wild rice</name>
    <dbReference type="NCBI Taxonomy" id="4529"/>
    <lineage>
        <taxon>Eukaryota</taxon>
        <taxon>Viridiplantae</taxon>
        <taxon>Streptophyta</taxon>
        <taxon>Embryophyta</taxon>
        <taxon>Tracheophyta</taxon>
        <taxon>Spermatophyta</taxon>
        <taxon>Magnoliopsida</taxon>
        <taxon>Liliopsida</taxon>
        <taxon>Poales</taxon>
        <taxon>Poaceae</taxon>
        <taxon>BOP clade</taxon>
        <taxon>Oryzoideae</taxon>
        <taxon>Oryzeae</taxon>
        <taxon>Oryzinae</taxon>
        <taxon>Oryza</taxon>
    </lineage>
</organism>
<reference evidence="1" key="2">
    <citation type="submission" date="2015-06" db="UniProtKB">
        <authorList>
            <consortium name="EnsemblPlants"/>
        </authorList>
    </citation>
    <scope>IDENTIFICATION</scope>
</reference>
<dbReference type="Gramene" id="ORUFI01G17660.1">
    <property type="protein sequence ID" value="ORUFI01G17660.1"/>
    <property type="gene ID" value="ORUFI01G17660"/>
</dbReference>
<dbReference type="EnsemblPlants" id="ORUFI01G17660.1">
    <property type="protein sequence ID" value="ORUFI01G17660.1"/>
    <property type="gene ID" value="ORUFI01G17660"/>
</dbReference>
<dbReference type="AlphaFoldDB" id="A0A0E0MWH3"/>
<evidence type="ECO:0000313" key="1">
    <source>
        <dbReference type="EnsemblPlants" id="ORUFI01G17660.1"/>
    </source>
</evidence>
<name>A0A0E0MWH3_ORYRU</name>
<dbReference type="Proteomes" id="UP000008022">
    <property type="component" value="Unassembled WGS sequence"/>
</dbReference>
<keyword evidence="2" id="KW-1185">Reference proteome</keyword>